<proteinExistence type="predicted"/>
<dbReference type="SUPFAM" id="SSF51338">
    <property type="entry name" value="Composite domain of metallo-dependent hydrolases"/>
    <property type="match status" value="1"/>
</dbReference>
<protein>
    <submittedName>
        <fullName evidence="3">Amidohydrolase</fullName>
    </submittedName>
</protein>
<accession>A0ABR4ZFJ8</accession>
<dbReference type="InterPro" id="IPR032466">
    <property type="entry name" value="Metal_Hydrolase"/>
</dbReference>
<dbReference type="InterPro" id="IPR050287">
    <property type="entry name" value="MTA/SAH_deaminase"/>
</dbReference>
<feature type="domain" description="Amidohydrolase-related" evidence="2">
    <location>
        <begin position="61"/>
        <end position="412"/>
    </location>
</feature>
<evidence type="ECO:0000313" key="4">
    <source>
        <dbReference type="Proteomes" id="UP000031364"/>
    </source>
</evidence>
<reference evidence="3 4" key="1">
    <citation type="journal article" date="2014" name="Int. J. Syst. Evol. Microbiol.">
        <title>Nocardia vulneris sp. nov., isolated from wounds of human patients in North America.</title>
        <authorList>
            <person name="Lasker B.A."/>
            <person name="Bell M."/>
            <person name="Klenk H.P."/>
            <person name="Sproer C."/>
            <person name="Schumann C."/>
            <person name="Schumann P."/>
            <person name="Brown J.M."/>
        </authorList>
    </citation>
    <scope>NUCLEOTIDE SEQUENCE [LARGE SCALE GENOMIC DNA]</scope>
    <source>
        <strain evidence="3 4">W9851</strain>
    </source>
</reference>
<evidence type="ECO:0000313" key="3">
    <source>
        <dbReference type="EMBL" id="KIA64161.1"/>
    </source>
</evidence>
<evidence type="ECO:0000259" key="2">
    <source>
        <dbReference type="Pfam" id="PF01979"/>
    </source>
</evidence>
<organism evidence="3 4">
    <name type="scientific">Nocardia vulneris</name>
    <dbReference type="NCBI Taxonomy" id="1141657"/>
    <lineage>
        <taxon>Bacteria</taxon>
        <taxon>Bacillati</taxon>
        <taxon>Actinomycetota</taxon>
        <taxon>Actinomycetes</taxon>
        <taxon>Mycobacteriales</taxon>
        <taxon>Nocardiaceae</taxon>
        <taxon>Nocardia</taxon>
    </lineage>
</organism>
<sequence length="483" mass="51802">MHSHTVGRPSVLRGGTVLTMDSARTVLEGHDVLVVDGRIAAIGVDLVVPDGTDEIDARGGIVMPGMVDTHRHMWQTTTRGYGADWTLTQYFVWYYLNWGTKFRPEDIYAGNLLGALEALDAGVTTCVDWSHGLQTIDHADAAVDALAAVPGRFVLAYGNIQDAPANWTGTPEFRKFFDRRAGELEGFQIAFDVTGDPSFPEQAAFEVARELDLAVTTHAGVWGATGDDAVRLIHEHGYAEARTVYVHASTLSADSYARIAASGGSVSVSTESEQSAGQGYPATAALRAHGIPVSLSLDSCVLCSGDLFSAMRTTLGADRAAEHQAAHTRGETVTHASLHAEQVVEWATRGGARAIGRDDEIGSVQVGKKADLVLVRNDASPAMSPLLNPHGHVVLHAQRADVDTVLVDGRIVKRDHRLVGVDLAGARRAAQATVDYLRAELGEQAWRAGMNPEIPETKVLDNPYTYTDYRSATTHGDPAPTPR</sequence>
<dbReference type="EMBL" id="JNFP01000016">
    <property type="protein sequence ID" value="KIA64161.1"/>
    <property type="molecule type" value="Genomic_DNA"/>
</dbReference>
<dbReference type="PANTHER" id="PTHR43794">
    <property type="entry name" value="AMINOHYDROLASE SSNA-RELATED"/>
    <property type="match status" value="1"/>
</dbReference>
<dbReference type="InterPro" id="IPR011059">
    <property type="entry name" value="Metal-dep_hydrolase_composite"/>
</dbReference>
<keyword evidence="4" id="KW-1185">Reference proteome</keyword>
<keyword evidence="1" id="KW-0378">Hydrolase</keyword>
<evidence type="ECO:0000256" key="1">
    <source>
        <dbReference type="ARBA" id="ARBA00022801"/>
    </source>
</evidence>
<dbReference type="Pfam" id="PF01979">
    <property type="entry name" value="Amidohydro_1"/>
    <property type="match status" value="1"/>
</dbReference>
<dbReference type="Proteomes" id="UP000031364">
    <property type="component" value="Unassembled WGS sequence"/>
</dbReference>
<dbReference type="PANTHER" id="PTHR43794:SF11">
    <property type="entry name" value="AMIDOHYDROLASE-RELATED DOMAIN-CONTAINING PROTEIN"/>
    <property type="match status" value="1"/>
</dbReference>
<dbReference type="SUPFAM" id="SSF51556">
    <property type="entry name" value="Metallo-dependent hydrolases"/>
    <property type="match status" value="1"/>
</dbReference>
<dbReference type="InterPro" id="IPR006680">
    <property type="entry name" value="Amidohydro-rel"/>
</dbReference>
<gene>
    <name evidence="3" type="ORF">FG87_16005</name>
</gene>
<dbReference type="Gene3D" id="3.20.20.140">
    <property type="entry name" value="Metal-dependent hydrolases"/>
    <property type="match status" value="1"/>
</dbReference>
<dbReference type="Gene3D" id="2.30.40.10">
    <property type="entry name" value="Urease, subunit C, domain 1"/>
    <property type="match status" value="1"/>
</dbReference>
<dbReference type="RefSeq" id="WP_043670704.1">
    <property type="nucleotide sequence ID" value="NZ_BDCI01000053.1"/>
</dbReference>
<comment type="caution">
    <text evidence="3">The sequence shown here is derived from an EMBL/GenBank/DDBJ whole genome shotgun (WGS) entry which is preliminary data.</text>
</comment>
<name>A0ABR4ZFJ8_9NOCA</name>